<accession>A0ABP2ASW2</accession>
<evidence type="ECO:0000256" key="2">
    <source>
        <dbReference type="ARBA" id="ARBA00007362"/>
    </source>
</evidence>
<dbReference type="InterPro" id="IPR037185">
    <property type="entry name" value="EmrE-like"/>
</dbReference>
<evidence type="ECO:0000256" key="4">
    <source>
        <dbReference type="ARBA" id="ARBA00022989"/>
    </source>
</evidence>
<keyword evidence="9" id="KW-1185">Reference proteome</keyword>
<dbReference type="Pfam" id="PF00892">
    <property type="entry name" value="EamA"/>
    <property type="match status" value="2"/>
</dbReference>
<evidence type="ECO:0000256" key="1">
    <source>
        <dbReference type="ARBA" id="ARBA00004141"/>
    </source>
</evidence>
<evidence type="ECO:0000313" key="8">
    <source>
        <dbReference type="EMBL" id="CUN87303.1"/>
    </source>
</evidence>
<sequence length="306" mass="33528">MSEKINNLDNKTKGLIYILIFGLFLAIMNTFLKLAGPIPIAEKIVYKNVICTIAGFVFLAKTYGFKDKSLYFGNRKNIFGLSMRNICGILGITANLYALQHLILSTASVLQDLSVFFVVIFSFIFLKEKVRLWQVVLICVGFLGALVVINPTSVKFALAPALAAIFGAAMNSGTSVTMRFLGKKAAPSTVVFFSNLVSVIVFTPFMLMDYKVLSLHTTIFLLLAGVCYTVVDFTIVLAYKYAPGREIAIFSYVDVVFSAALGFAVFGTFPKVTAIIGYAIIIAAAILLVLYNFKIKETKKALDTSL</sequence>
<feature type="domain" description="EamA" evidence="7">
    <location>
        <begin position="13"/>
        <end position="149"/>
    </location>
</feature>
<dbReference type="InterPro" id="IPR000620">
    <property type="entry name" value="EamA_dom"/>
</dbReference>
<dbReference type="SUPFAM" id="SSF103481">
    <property type="entry name" value="Multidrug resistance efflux transporter EmrE"/>
    <property type="match status" value="2"/>
</dbReference>
<feature type="transmembrane region" description="Helical" evidence="6">
    <location>
        <begin position="14"/>
        <end position="32"/>
    </location>
</feature>
<feature type="transmembrane region" description="Helical" evidence="6">
    <location>
        <begin position="275"/>
        <end position="293"/>
    </location>
</feature>
<comment type="similarity">
    <text evidence="2">Belongs to the EamA transporter family.</text>
</comment>
<evidence type="ECO:0000259" key="7">
    <source>
        <dbReference type="Pfam" id="PF00892"/>
    </source>
</evidence>
<feature type="transmembrane region" description="Helical" evidence="6">
    <location>
        <begin position="44"/>
        <end position="65"/>
    </location>
</feature>
<evidence type="ECO:0000313" key="9">
    <source>
        <dbReference type="Proteomes" id="UP000095488"/>
    </source>
</evidence>
<keyword evidence="4 6" id="KW-1133">Transmembrane helix</keyword>
<feature type="transmembrane region" description="Helical" evidence="6">
    <location>
        <begin position="185"/>
        <end position="207"/>
    </location>
</feature>
<feature type="transmembrane region" description="Helical" evidence="6">
    <location>
        <begin position="103"/>
        <end position="125"/>
    </location>
</feature>
<keyword evidence="3 6" id="KW-0812">Transmembrane</keyword>
<feature type="transmembrane region" description="Helical" evidence="6">
    <location>
        <begin position="132"/>
        <end position="150"/>
    </location>
</feature>
<dbReference type="Proteomes" id="UP000095488">
    <property type="component" value="Unassembled WGS sequence"/>
</dbReference>
<dbReference type="PANTHER" id="PTHR22911:SF6">
    <property type="entry name" value="SOLUTE CARRIER FAMILY 35 MEMBER G1"/>
    <property type="match status" value="1"/>
</dbReference>
<evidence type="ECO:0000256" key="3">
    <source>
        <dbReference type="ARBA" id="ARBA00022692"/>
    </source>
</evidence>
<evidence type="ECO:0000256" key="5">
    <source>
        <dbReference type="ARBA" id="ARBA00023136"/>
    </source>
</evidence>
<gene>
    <name evidence="8" type="ORF">ERS852473_01296</name>
</gene>
<feature type="transmembrane region" description="Helical" evidence="6">
    <location>
        <begin position="219"/>
        <end position="242"/>
    </location>
</feature>
<dbReference type="RefSeq" id="WP_055258781.1">
    <property type="nucleotide sequence ID" value="NZ_BCMV01000019.1"/>
</dbReference>
<keyword evidence="5 6" id="KW-0472">Membrane</keyword>
<name>A0ABP2ASW2_SARVE</name>
<protein>
    <submittedName>
        <fullName evidence="8">Predicted permeases</fullName>
    </submittedName>
</protein>
<feature type="transmembrane region" description="Helical" evidence="6">
    <location>
        <begin position="249"/>
        <end position="269"/>
    </location>
</feature>
<evidence type="ECO:0000256" key="6">
    <source>
        <dbReference type="SAM" id="Phobius"/>
    </source>
</evidence>
<proteinExistence type="inferred from homology"/>
<feature type="domain" description="EamA" evidence="7">
    <location>
        <begin position="161"/>
        <end position="289"/>
    </location>
</feature>
<comment type="caution">
    <text evidence="8">The sequence shown here is derived from an EMBL/GenBank/DDBJ whole genome shotgun (WGS) entry which is preliminary data.</text>
</comment>
<comment type="subcellular location">
    <subcellularLocation>
        <location evidence="1">Membrane</location>
        <topology evidence="1">Multi-pass membrane protein</topology>
    </subcellularLocation>
</comment>
<dbReference type="EMBL" id="CYZR01000004">
    <property type="protein sequence ID" value="CUN87303.1"/>
    <property type="molecule type" value="Genomic_DNA"/>
</dbReference>
<feature type="transmembrane region" description="Helical" evidence="6">
    <location>
        <begin position="156"/>
        <end position="173"/>
    </location>
</feature>
<reference evidence="8 9" key="1">
    <citation type="submission" date="2015-09" db="EMBL/GenBank/DDBJ databases">
        <authorList>
            <consortium name="Pathogen Informatics"/>
            <person name="Wu L."/>
            <person name="Ma J."/>
        </authorList>
    </citation>
    <scope>NUCLEOTIDE SEQUENCE [LARGE SCALE GENOMIC DNA]</scope>
    <source>
        <strain evidence="8 9">2789STDY5834858</strain>
    </source>
</reference>
<dbReference type="PANTHER" id="PTHR22911">
    <property type="entry name" value="ACYL-MALONYL CONDENSING ENZYME-RELATED"/>
    <property type="match status" value="1"/>
</dbReference>
<organism evidence="8 9">
    <name type="scientific">Sarcina ventriculi</name>
    <name type="common">Clostridium ventriculi</name>
    <dbReference type="NCBI Taxonomy" id="1267"/>
    <lineage>
        <taxon>Bacteria</taxon>
        <taxon>Bacillati</taxon>
        <taxon>Bacillota</taxon>
        <taxon>Clostridia</taxon>
        <taxon>Eubacteriales</taxon>
        <taxon>Clostridiaceae</taxon>
        <taxon>Sarcina</taxon>
    </lineage>
</organism>